<organism evidence="2">
    <name type="scientific">Ralstonia solanacearum</name>
    <name type="common">Pseudomonas solanacearum</name>
    <dbReference type="NCBI Taxonomy" id="305"/>
    <lineage>
        <taxon>Bacteria</taxon>
        <taxon>Pseudomonadati</taxon>
        <taxon>Pseudomonadota</taxon>
        <taxon>Betaproteobacteria</taxon>
        <taxon>Burkholderiales</taxon>
        <taxon>Burkholderiaceae</taxon>
        <taxon>Ralstonia</taxon>
        <taxon>Ralstonia solanacearum species complex</taxon>
    </lineage>
</organism>
<reference evidence="2" key="1">
    <citation type="submission" date="2018-01" db="EMBL/GenBank/DDBJ databases">
        <title>Complete Genome Sequence of three strains from Ralstonia solanacearum ecotype Moko sequevar IIA-53 from Brazil.</title>
        <authorList>
            <person name="Silva J.R."/>
            <person name="Albuquerque G.M.R."/>
            <person name="Pais A.K.L."/>
            <person name="Silva A.M.F."/>
            <person name="Boiteux M.E.N.F."/>
            <person name="Souza E.B."/>
            <person name="Mariano R.L.R."/>
        </authorList>
    </citation>
    <scope>NUCLEOTIDE SEQUENCE [LARGE SCALE GENOMIC DNA]</scope>
    <source>
        <strain evidence="2">SFC</strain>
    </source>
</reference>
<name>A0A5H2PZC0_RALSL</name>
<feature type="region of interest" description="Disordered" evidence="1">
    <location>
        <begin position="65"/>
        <end position="94"/>
    </location>
</feature>
<sequence>MSREQTPDAALRPHLTQRDLAIRWGRAESTIARYRSDGVGPRFLKIGGAVLYRLEDIEHFEQESLYRSSSNRCEDTEGDIDVPGCTQDSEGGAA</sequence>
<evidence type="ECO:0000256" key="1">
    <source>
        <dbReference type="SAM" id="MobiDB-lite"/>
    </source>
</evidence>
<dbReference type="EMBL" id="CP026092">
    <property type="protein sequence ID" value="AYB56752.1"/>
    <property type="molecule type" value="Genomic_DNA"/>
</dbReference>
<accession>A0A5H2PZC0</accession>
<gene>
    <name evidence="2" type="ORF">C2L97_12380</name>
</gene>
<evidence type="ECO:0000313" key="2">
    <source>
        <dbReference type="EMBL" id="AYB56752.1"/>
    </source>
</evidence>
<dbReference type="SUPFAM" id="SSF46955">
    <property type="entry name" value="Putative DNA-binding domain"/>
    <property type="match status" value="1"/>
</dbReference>
<dbReference type="AlphaFoldDB" id="A0A5H2PZC0"/>
<dbReference type="InterPro" id="IPR009061">
    <property type="entry name" value="DNA-bd_dom_put_sf"/>
</dbReference>
<protein>
    <submittedName>
        <fullName evidence="2">DDE transposase family protein</fullName>
    </submittedName>
</protein>
<dbReference type="GeneID" id="61363561"/>
<proteinExistence type="predicted"/>
<dbReference type="RefSeq" id="WP_014617628.1">
    <property type="nucleotide sequence ID" value="NZ_CDLS01000001.1"/>
</dbReference>